<comment type="caution">
    <text evidence="2">The sequence shown here is derived from an EMBL/GenBank/DDBJ whole genome shotgun (WGS) entry which is preliminary data.</text>
</comment>
<protein>
    <submittedName>
        <fullName evidence="2">Uncharacterized protein</fullName>
    </submittedName>
</protein>
<evidence type="ECO:0000313" key="3">
    <source>
        <dbReference type="Proteomes" id="UP000236725"/>
    </source>
</evidence>
<reference evidence="2 3" key="1">
    <citation type="submission" date="2016-10" db="EMBL/GenBank/DDBJ databases">
        <authorList>
            <person name="Varghese N."/>
            <person name="Submissions S."/>
        </authorList>
    </citation>
    <scope>NUCLEOTIDE SEQUENCE [LARGE SCALE GENOMIC DNA]</scope>
    <source>
        <strain evidence="2 3">DSM 29073</strain>
    </source>
</reference>
<sequence length="104" mass="12098">MRPTKWISVLLTVLMLASCASYRIENQMHKIELGMSKKKVVSVLGKNYDTVGASVTPDGSFERISYPFANILNEEGYYILSFKDNVLVEWFKEKKLNRNHYHEH</sequence>
<dbReference type="RefSeq" id="WP_103982956.1">
    <property type="nucleotide sequence ID" value="NZ_FNVS01000006.1"/>
</dbReference>
<feature type="chain" id="PRO_5034430920" evidence="1">
    <location>
        <begin position="24"/>
        <end position="104"/>
    </location>
</feature>
<accession>A0A8G2BVM1</accession>
<feature type="signal peptide" evidence="1">
    <location>
        <begin position="1"/>
        <end position="23"/>
    </location>
</feature>
<keyword evidence="3" id="KW-1185">Reference proteome</keyword>
<dbReference type="AlphaFoldDB" id="A0A8G2BVM1"/>
<dbReference type="PROSITE" id="PS51257">
    <property type="entry name" value="PROKAR_LIPOPROTEIN"/>
    <property type="match status" value="1"/>
</dbReference>
<proteinExistence type="predicted"/>
<dbReference type="EMBL" id="FNVS01000006">
    <property type="protein sequence ID" value="SEF75114.1"/>
    <property type="molecule type" value="Genomic_DNA"/>
</dbReference>
<name>A0A8G2BVM1_9BACT</name>
<evidence type="ECO:0000313" key="2">
    <source>
        <dbReference type="EMBL" id="SEF75114.1"/>
    </source>
</evidence>
<keyword evidence="1" id="KW-0732">Signal</keyword>
<evidence type="ECO:0000256" key="1">
    <source>
        <dbReference type="SAM" id="SignalP"/>
    </source>
</evidence>
<dbReference type="Proteomes" id="UP000236725">
    <property type="component" value="Unassembled WGS sequence"/>
</dbReference>
<gene>
    <name evidence="2" type="ORF">SAMN05444001_10641</name>
</gene>
<organism evidence="2 3">
    <name type="scientific">Parabacteroides chinchillae</name>
    <dbReference type="NCBI Taxonomy" id="871327"/>
    <lineage>
        <taxon>Bacteria</taxon>
        <taxon>Pseudomonadati</taxon>
        <taxon>Bacteroidota</taxon>
        <taxon>Bacteroidia</taxon>
        <taxon>Bacteroidales</taxon>
        <taxon>Tannerellaceae</taxon>
        <taxon>Parabacteroides</taxon>
    </lineage>
</organism>